<evidence type="ECO:0000313" key="2">
    <source>
        <dbReference type="EMBL" id="CAB4588818.1"/>
    </source>
</evidence>
<gene>
    <name evidence="2" type="ORF">UFOPK1722_01525</name>
</gene>
<protein>
    <submittedName>
        <fullName evidence="2">Unannotated protein</fullName>
    </submittedName>
</protein>
<proteinExistence type="predicted"/>
<dbReference type="EMBL" id="CAEZTS010000159">
    <property type="protein sequence ID" value="CAB4588818.1"/>
    <property type="molecule type" value="Genomic_DNA"/>
</dbReference>
<reference evidence="2" key="1">
    <citation type="submission" date="2020-05" db="EMBL/GenBank/DDBJ databases">
        <authorList>
            <person name="Chiriac C."/>
            <person name="Salcher M."/>
            <person name="Ghai R."/>
            <person name="Kavagutti S V."/>
        </authorList>
    </citation>
    <scope>NUCLEOTIDE SEQUENCE</scope>
</reference>
<name>A0A6J6FW44_9ZZZZ</name>
<evidence type="ECO:0000256" key="1">
    <source>
        <dbReference type="SAM" id="MobiDB-lite"/>
    </source>
</evidence>
<feature type="region of interest" description="Disordered" evidence="1">
    <location>
        <begin position="57"/>
        <end position="94"/>
    </location>
</feature>
<sequence>MKVLAYQCLKGLGIDTGSSVRLLRLVSAHLVWGIQKNSKWSLPSTCSSNCSTRSSKRCAPSTARKRNAGTTRRVTRLTMPSAPTPTRAAWNNDG</sequence>
<accession>A0A6J6FW44</accession>
<dbReference type="AlphaFoldDB" id="A0A6J6FW44"/>
<organism evidence="2">
    <name type="scientific">freshwater metagenome</name>
    <dbReference type="NCBI Taxonomy" id="449393"/>
    <lineage>
        <taxon>unclassified sequences</taxon>
        <taxon>metagenomes</taxon>
        <taxon>ecological metagenomes</taxon>
    </lineage>
</organism>